<dbReference type="PIRSF" id="PIRSF004925">
    <property type="entry name" value="HcaT"/>
    <property type="match status" value="1"/>
</dbReference>
<evidence type="ECO:0000256" key="7">
    <source>
        <dbReference type="ARBA" id="ARBA00023136"/>
    </source>
</evidence>
<feature type="domain" description="Major facilitator superfamily (MFS) profile" evidence="9">
    <location>
        <begin position="195"/>
        <end position="384"/>
    </location>
</feature>
<dbReference type="InterPro" id="IPR024989">
    <property type="entry name" value="MFS_assoc_dom"/>
</dbReference>
<dbReference type="InterPro" id="IPR020846">
    <property type="entry name" value="MFS_dom"/>
</dbReference>
<feature type="transmembrane region" description="Helical" evidence="8">
    <location>
        <begin position="319"/>
        <end position="339"/>
    </location>
</feature>
<evidence type="ECO:0000256" key="5">
    <source>
        <dbReference type="ARBA" id="ARBA00022692"/>
    </source>
</evidence>
<organism evidence="10 11">
    <name type="scientific">Paenibacillus abyssi</name>
    <dbReference type="NCBI Taxonomy" id="1340531"/>
    <lineage>
        <taxon>Bacteria</taxon>
        <taxon>Bacillati</taxon>
        <taxon>Bacillota</taxon>
        <taxon>Bacilli</taxon>
        <taxon>Bacillales</taxon>
        <taxon>Paenibacillaceae</taxon>
        <taxon>Paenibacillus</taxon>
    </lineage>
</organism>
<dbReference type="InterPro" id="IPR026032">
    <property type="entry name" value="HcaT-like"/>
</dbReference>
<keyword evidence="3" id="KW-1003">Cell membrane</keyword>
<reference evidence="10" key="1">
    <citation type="journal article" date="2014" name="Int. J. Syst. Evol. Microbiol.">
        <title>Complete genome sequence of Corynebacterium casei LMG S-19264T (=DSM 44701T), isolated from a smear-ripened cheese.</title>
        <authorList>
            <consortium name="US DOE Joint Genome Institute (JGI-PGF)"/>
            <person name="Walter F."/>
            <person name="Albersmeier A."/>
            <person name="Kalinowski J."/>
            <person name="Ruckert C."/>
        </authorList>
    </citation>
    <scope>NUCLEOTIDE SEQUENCE</scope>
    <source>
        <strain evidence="10">CGMCC 1.12987</strain>
    </source>
</reference>
<dbReference type="Gene3D" id="1.20.1250.20">
    <property type="entry name" value="MFS general substrate transporter like domains"/>
    <property type="match status" value="2"/>
</dbReference>
<evidence type="ECO:0000313" key="11">
    <source>
        <dbReference type="Proteomes" id="UP000644756"/>
    </source>
</evidence>
<proteinExistence type="predicted"/>
<name>A0A917CQZ6_9BACL</name>
<reference evidence="10" key="2">
    <citation type="submission" date="2020-09" db="EMBL/GenBank/DDBJ databases">
        <authorList>
            <person name="Sun Q."/>
            <person name="Zhou Y."/>
        </authorList>
    </citation>
    <scope>NUCLEOTIDE SEQUENCE</scope>
    <source>
        <strain evidence="10">CGMCC 1.12987</strain>
    </source>
</reference>
<keyword evidence="11" id="KW-1185">Reference proteome</keyword>
<sequence>MVRISAYVYLLFSTFSMMVFFFPLYLQNKGLDSSQIGAIFACGAFVSIFAQPFWGYVSDRTKTIKKIIIVILTASLFLSMGLLSMGSFTMIILFYAVFMFFNSASAPLTDTLTISYAHENNKDYGRIRLWGEVGVGISALLLGLLVERIGIDYLRYIYAVALSFAIIAALLLKDTKATPVPVNLAALGKLFMKPRLLWFLLVVLIISIPHRMNDSMLAIYLSELGASETQLGMAWFVATISTVPALFFVGKLIERWSALGIFIIGAVIYIIRWAIYSQTDNPSVLIAAQALHGLSFPLFFVASIHYLSTLVPNELRATGQAALAVTFGGLGGIIGSAAGGYTMDNFGPHTAFGAGSIFALVGTVAAVSTVLFHKRSATQQVQDS</sequence>
<keyword evidence="5 8" id="KW-0812">Transmembrane</keyword>
<feature type="transmembrane region" description="Helical" evidence="8">
    <location>
        <begin position="7"/>
        <end position="26"/>
    </location>
</feature>
<keyword evidence="4" id="KW-0997">Cell inner membrane</keyword>
<keyword evidence="7 8" id="KW-0472">Membrane</keyword>
<dbReference type="GO" id="GO:0030395">
    <property type="term" value="F:lactose binding"/>
    <property type="evidence" value="ECO:0007669"/>
    <property type="project" value="TreeGrafter"/>
</dbReference>
<dbReference type="SUPFAM" id="SSF103473">
    <property type="entry name" value="MFS general substrate transporter"/>
    <property type="match status" value="1"/>
</dbReference>
<feature type="domain" description="Major facilitator superfamily (MFS) profile" evidence="9">
    <location>
        <begin position="1"/>
        <end position="177"/>
    </location>
</feature>
<dbReference type="Pfam" id="PF12832">
    <property type="entry name" value="MFS_1_like"/>
    <property type="match status" value="1"/>
</dbReference>
<dbReference type="PANTHER" id="PTHR23522">
    <property type="entry name" value="BLL5896 PROTEIN"/>
    <property type="match status" value="1"/>
</dbReference>
<accession>A0A917CQZ6</accession>
<evidence type="ECO:0000259" key="9">
    <source>
        <dbReference type="PROSITE" id="PS50850"/>
    </source>
</evidence>
<protein>
    <submittedName>
        <fullName evidence="10">Transporter YwbF</fullName>
    </submittedName>
</protein>
<evidence type="ECO:0000313" key="10">
    <source>
        <dbReference type="EMBL" id="GGF94513.1"/>
    </source>
</evidence>
<keyword evidence="6 8" id="KW-1133">Transmembrane helix</keyword>
<comment type="caution">
    <text evidence="10">The sequence shown here is derived from an EMBL/GenBank/DDBJ whole genome shotgun (WGS) entry which is preliminary data.</text>
</comment>
<dbReference type="GO" id="GO:0005886">
    <property type="term" value="C:plasma membrane"/>
    <property type="evidence" value="ECO:0007669"/>
    <property type="project" value="UniProtKB-SubCell"/>
</dbReference>
<evidence type="ECO:0000256" key="4">
    <source>
        <dbReference type="ARBA" id="ARBA00022519"/>
    </source>
</evidence>
<dbReference type="AlphaFoldDB" id="A0A917CQZ6"/>
<evidence type="ECO:0000256" key="6">
    <source>
        <dbReference type="ARBA" id="ARBA00022989"/>
    </source>
</evidence>
<feature type="transmembrane region" description="Helical" evidence="8">
    <location>
        <begin position="92"/>
        <end position="117"/>
    </location>
</feature>
<evidence type="ECO:0000256" key="8">
    <source>
        <dbReference type="SAM" id="Phobius"/>
    </source>
</evidence>
<comment type="subcellular location">
    <subcellularLocation>
        <location evidence="1">Cell inner membrane</location>
        <topology evidence="1">Multi-pass membrane protein</topology>
    </subcellularLocation>
</comment>
<evidence type="ECO:0000256" key="2">
    <source>
        <dbReference type="ARBA" id="ARBA00022448"/>
    </source>
</evidence>
<feature type="transmembrane region" description="Helical" evidence="8">
    <location>
        <begin position="256"/>
        <end position="275"/>
    </location>
</feature>
<keyword evidence="2" id="KW-0813">Transport</keyword>
<dbReference type="EMBL" id="BMGR01000003">
    <property type="protein sequence ID" value="GGF94513.1"/>
    <property type="molecule type" value="Genomic_DNA"/>
</dbReference>
<dbReference type="Proteomes" id="UP000644756">
    <property type="component" value="Unassembled WGS sequence"/>
</dbReference>
<dbReference type="GO" id="GO:0015528">
    <property type="term" value="F:lactose:proton symporter activity"/>
    <property type="evidence" value="ECO:0007669"/>
    <property type="project" value="TreeGrafter"/>
</dbReference>
<feature type="transmembrane region" description="Helical" evidence="8">
    <location>
        <begin position="232"/>
        <end position="249"/>
    </location>
</feature>
<feature type="transmembrane region" description="Helical" evidence="8">
    <location>
        <begin position="287"/>
        <end position="307"/>
    </location>
</feature>
<dbReference type="PROSITE" id="PS50850">
    <property type="entry name" value="MFS"/>
    <property type="match status" value="2"/>
</dbReference>
<feature type="transmembrane region" description="Helical" evidence="8">
    <location>
        <begin position="351"/>
        <end position="372"/>
    </location>
</feature>
<feature type="transmembrane region" description="Helical" evidence="8">
    <location>
        <begin position="67"/>
        <end position="86"/>
    </location>
</feature>
<gene>
    <name evidence="10" type="primary">ywbF</name>
    <name evidence="10" type="ORF">GCM10010916_09830</name>
</gene>
<feature type="transmembrane region" description="Helical" evidence="8">
    <location>
        <begin position="196"/>
        <end position="212"/>
    </location>
</feature>
<dbReference type="RefSeq" id="WP_188529579.1">
    <property type="nucleotide sequence ID" value="NZ_BMGR01000003.1"/>
</dbReference>
<evidence type="ECO:0000256" key="3">
    <source>
        <dbReference type="ARBA" id="ARBA00022475"/>
    </source>
</evidence>
<feature type="transmembrane region" description="Helical" evidence="8">
    <location>
        <begin position="129"/>
        <end position="147"/>
    </location>
</feature>
<dbReference type="PANTHER" id="PTHR23522:SF10">
    <property type="entry name" value="3-PHENYLPROPIONIC ACID TRANSPORTER-RELATED"/>
    <property type="match status" value="1"/>
</dbReference>
<feature type="transmembrane region" description="Helical" evidence="8">
    <location>
        <begin position="153"/>
        <end position="172"/>
    </location>
</feature>
<dbReference type="InterPro" id="IPR036259">
    <property type="entry name" value="MFS_trans_sf"/>
</dbReference>
<evidence type="ECO:0000256" key="1">
    <source>
        <dbReference type="ARBA" id="ARBA00004429"/>
    </source>
</evidence>
<feature type="transmembrane region" description="Helical" evidence="8">
    <location>
        <begin position="38"/>
        <end position="55"/>
    </location>
</feature>